<dbReference type="PANTHER" id="PTHR30460">
    <property type="entry name" value="MODERATE CONDUCTANCE MECHANOSENSITIVE CHANNEL YBIO"/>
    <property type="match status" value="1"/>
</dbReference>
<dbReference type="Proteomes" id="UP000199546">
    <property type="component" value="Unassembled WGS sequence"/>
</dbReference>
<organism evidence="12 13">
    <name type="scientific">Geodermatophilus amargosae</name>
    <dbReference type="NCBI Taxonomy" id="1296565"/>
    <lineage>
        <taxon>Bacteria</taxon>
        <taxon>Bacillati</taxon>
        <taxon>Actinomycetota</taxon>
        <taxon>Actinomycetes</taxon>
        <taxon>Geodermatophilales</taxon>
        <taxon>Geodermatophilaceae</taxon>
        <taxon>Geodermatophilus</taxon>
    </lineage>
</organism>
<feature type="domain" description="Mechanosensitive ion channel MscS C-terminal" evidence="10">
    <location>
        <begin position="213"/>
        <end position="299"/>
    </location>
</feature>
<evidence type="ECO:0000313" key="12">
    <source>
        <dbReference type="EMBL" id="SFT62797.1"/>
    </source>
</evidence>
<comment type="similarity">
    <text evidence="2">Belongs to the MscS (TC 1.A.23) family.</text>
</comment>
<evidence type="ECO:0000256" key="6">
    <source>
        <dbReference type="ARBA" id="ARBA00023136"/>
    </source>
</evidence>
<evidence type="ECO:0000256" key="1">
    <source>
        <dbReference type="ARBA" id="ARBA00004651"/>
    </source>
</evidence>
<dbReference type="Pfam" id="PF00924">
    <property type="entry name" value="MS_channel_2nd"/>
    <property type="match status" value="1"/>
</dbReference>
<dbReference type="InterPro" id="IPR011066">
    <property type="entry name" value="MscS_channel_C_sf"/>
</dbReference>
<evidence type="ECO:0000256" key="4">
    <source>
        <dbReference type="ARBA" id="ARBA00022692"/>
    </source>
</evidence>
<evidence type="ECO:0000259" key="9">
    <source>
        <dbReference type="Pfam" id="PF00924"/>
    </source>
</evidence>
<dbReference type="InterPro" id="IPR011014">
    <property type="entry name" value="MscS_channel_TM-2"/>
</dbReference>
<dbReference type="InterPro" id="IPR006685">
    <property type="entry name" value="MscS_channel_2nd"/>
</dbReference>
<dbReference type="Gene3D" id="3.30.70.100">
    <property type="match status" value="1"/>
</dbReference>
<dbReference type="SUPFAM" id="SSF50182">
    <property type="entry name" value="Sm-like ribonucleoproteins"/>
    <property type="match status" value="1"/>
</dbReference>
<dbReference type="PANTHER" id="PTHR30460:SF0">
    <property type="entry name" value="MODERATE CONDUCTANCE MECHANOSENSITIVE CHANNEL YBIO"/>
    <property type="match status" value="1"/>
</dbReference>
<dbReference type="SUPFAM" id="SSF82861">
    <property type="entry name" value="Mechanosensitive channel protein MscS (YggB), transmembrane region"/>
    <property type="match status" value="1"/>
</dbReference>
<reference evidence="13" key="1">
    <citation type="submission" date="2016-10" db="EMBL/GenBank/DDBJ databases">
        <authorList>
            <person name="Varghese N."/>
            <person name="Submissions S."/>
        </authorList>
    </citation>
    <scope>NUCLEOTIDE SEQUENCE [LARGE SCALE GENOMIC DNA]</scope>
    <source>
        <strain evidence="13">DSM 46136</strain>
    </source>
</reference>
<feature type="domain" description="Mechanosensitive ion channel transmembrane helices 2/3" evidence="11">
    <location>
        <begin position="95"/>
        <end position="135"/>
    </location>
</feature>
<dbReference type="InterPro" id="IPR010920">
    <property type="entry name" value="LSM_dom_sf"/>
</dbReference>
<keyword evidence="13" id="KW-1185">Reference proteome</keyword>
<feature type="transmembrane region" description="Helical" evidence="8">
    <location>
        <begin position="115"/>
        <end position="134"/>
    </location>
</feature>
<feature type="region of interest" description="Disordered" evidence="7">
    <location>
        <begin position="301"/>
        <end position="321"/>
    </location>
</feature>
<accession>A0A1I6ZJH8</accession>
<dbReference type="InterPro" id="IPR049278">
    <property type="entry name" value="MS_channel_C"/>
</dbReference>
<dbReference type="InterPro" id="IPR023408">
    <property type="entry name" value="MscS_beta-dom_sf"/>
</dbReference>
<evidence type="ECO:0000259" key="10">
    <source>
        <dbReference type="Pfam" id="PF21082"/>
    </source>
</evidence>
<proteinExistence type="inferred from homology"/>
<evidence type="ECO:0000256" key="8">
    <source>
        <dbReference type="SAM" id="Phobius"/>
    </source>
</evidence>
<evidence type="ECO:0000313" key="13">
    <source>
        <dbReference type="Proteomes" id="UP000199546"/>
    </source>
</evidence>
<keyword evidence="4 8" id="KW-0812">Transmembrane</keyword>
<dbReference type="AlphaFoldDB" id="A0A1I6ZJH8"/>
<dbReference type="InterPro" id="IPR045276">
    <property type="entry name" value="YbiO_bact"/>
</dbReference>
<evidence type="ECO:0000256" key="5">
    <source>
        <dbReference type="ARBA" id="ARBA00022989"/>
    </source>
</evidence>
<evidence type="ECO:0000256" key="3">
    <source>
        <dbReference type="ARBA" id="ARBA00022475"/>
    </source>
</evidence>
<dbReference type="GO" id="GO:0005886">
    <property type="term" value="C:plasma membrane"/>
    <property type="evidence" value="ECO:0007669"/>
    <property type="project" value="UniProtKB-SubCell"/>
</dbReference>
<keyword evidence="5 8" id="KW-1133">Transmembrane helix</keyword>
<feature type="domain" description="Mechanosensitive ion channel MscS" evidence="9">
    <location>
        <begin position="137"/>
        <end position="207"/>
    </location>
</feature>
<dbReference type="InterPro" id="IPR049142">
    <property type="entry name" value="MS_channel_1st"/>
</dbReference>
<dbReference type="STRING" id="1296565.SAMN05660657_02023"/>
<dbReference type="Gene3D" id="1.10.287.1260">
    <property type="match status" value="1"/>
</dbReference>
<dbReference type="EMBL" id="FPBA01000005">
    <property type="protein sequence ID" value="SFT62797.1"/>
    <property type="molecule type" value="Genomic_DNA"/>
</dbReference>
<dbReference type="GO" id="GO:0008381">
    <property type="term" value="F:mechanosensitive monoatomic ion channel activity"/>
    <property type="evidence" value="ECO:0007669"/>
    <property type="project" value="InterPro"/>
</dbReference>
<keyword evidence="3" id="KW-1003">Cell membrane</keyword>
<feature type="compositionally biased region" description="Pro residues" evidence="7">
    <location>
        <begin position="303"/>
        <end position="313"/>
    </location>
</feature>
<keyword evidence="6 8" id="KW-0472">Membrane</keyword>
<evidence type="ECO:0000259" key="11">
    <source>
        <dbReference type="Pfam" id="PF21088"/>
    </source>
</evidence>
<feature type="transmembrane region" description="Helical" evidence="8">
    <location>
        <begin position="91"/>
        <end position="109"/>
    </location>
</feature>
<protein>
    <submittedName>
        <fullName evidence="12">Small conductance mechanosensitive channel</fullName>
    </submittedName>
</protein>
<evidence type="ECO:0000256" key="7">
    <source>
        <dbReference type="SAM" id="MobiDB-lite"/>
    </source>
</evidence>
<dbReference type="Pfam" id="PF21082">
    <property type="entry name" value="MS_channel_3rd"/>
    <property type="match status" value="1"/>
</dbReference>
<name>A0A1I6ZJH8_9ACTN</name>
<dbReference type="FunFam" id="2.30.30.60:FF:000001">
    <property type="entry name" value="MscS Mechanosensitive ion channel"/>
    <property type="match status" value="1"/>
</dbReference>
<sequence>MAIPAAPDQGGRRDEEIRRTAAAMAPLTALLDWLAGRGLEIVLIVLGSILVARFITWVGKRITDRIDARSTGGDVLVRSEAAKHRHSLTQVITWALIVLVYAVTVFYVLDRLGVPVTGLVAPATVLGVGLGFGAQRIVGDVLAGFFLIAERQYGFGDVVSIAVVGGGDPADGTVEDVTLRVTRLRSADGEVVTVPNGQIVKVVNLSRDWARAVVDVPVPTTADVNRVNEVLREVNRQAFADEDLRRLLLDEPSVMGVESIDLEQVNVRVVARTLPGRQFEVGRDLRARIVLAFARAGLNLTPGPEPAPAPAPAPARQGAQQ</sequence>
<gene>
    <name evidence="12" type="ORF">SAMN05660657_02023</name>
</gene>
<comment type="subcellular location">
    <subcellularLocation>
        <location evidence="1">Cell membrane</location>
        <topology evidence="1">Multi-pass membrane protein</topology>
    </subcellularLocation>
</comment>
<feature type="transmembrane region" description="Helical" evidence="8">
    <location>
        <begin position="41"/>
        <end position="59"/>
    </location>
</feature>
<dbReference type="Pfam" id="PF21088">
    <property type="entry name" value="MS_channel_1st"/>
    <property type="match status" value="1"/>
</dbReference>
<evidence type="ECO:0000256" key="2">
    <source>
        <dbReference type="ARBA" id="ARBA00008017"/>
    </source>
</evidence>
<dbReference type="Gene3D" id="2.30.30.60">
    <property type="match status" value="1"/>
</dbReference>
<dbReference type="SUPFAM" id="SSF82689">
    <property type="entry name" value="Mechanosensitive channel protein MscS (YggB), C-terminal domain"/>
    <property type="match status" value="1"/>
</dbReference>